<dbReference type="NCBIfam" id="TIGR01730">
    <property type="entry name" value="RND_mfp"/>
    <property type="match status" value="1"/>
</dbReference>
<feature type="compositionally biased region" description="Gly residues" evidence="5">
    <location>
        <begin position="476"/>
        <end position="489"/>
    </location>
</feature>
<comment type="subcellular location">
    <subcellularLocation>
        <location evidence="1">Cell envelope</location>
    </subcellularLocation>
</comment>
<feature type="compositionally biased region" description="Gly residues" evidence="5">
    <location>
        <begin position="364"/>
        <end position="373"/>
    </location>
</feature>
<dbReference type="InterPro" id="IPR058636">
    <property type="entry name" value="Beta-barrel_YknX"/>
</dbReference>
<comment type="caution">
    <text evidence="7">The sequence shown here is derived from an EMBL/GenBank/DDBJ whole genome shotgun (WGS) entry which is preliminary data.</text>
</comment>
<dbReference type="RefSeq" id="WP_378138509.1">
    <property type="nucleotide sequence ID" value="NZ_JBHSMI010000052.1"/>
</dbReference>
<keyword evidence="8" id="KW-1185">Reference proteome</keyword>
<protein>
    <submittedName>
        <fullName evidence="7">Efflux RND transporter periplasmic adaptor subunit</fullName>
    </submittedName>
</protein>
<feature type="compositionally biased region" description="Polar residues" evidence="5">
    <location>
        <begin position="492"/>
        <end position="501"/>
    </location>
</feature>
<evidence type="ECO:0000256" key="5">
    <source>
        <dbReference type="SAM" id="MobiDB-lite"/>
    </source>
</evidence>
<feature type="compositionally biased region" description="Low complexity" evidence="5">
    <location>
        <begin position="324"/>
        <end position="348"/>
    </location>
</feature>
<dbReference type="Gene3D" id="2.40.420.20">
    <property type="match status" value="1"/>
</dbReference>
<dbReference type="Gene3D" id="2.40.50.100">
    <property type="match status" value="1"/>
</dbReference>
<comment type="similarity">
    <text evidence="2">Belongs to the membrane fusion protein (MFP) (TC 8.A.1) family.</text>
</comment>
<dbReference type="PANTHER" id="PTHR32347:SF14">
    <property type="entry name" value="EFFLUX SYSTEM COMPONENT YKNX-RELATED"/>
    <property type="match status" value="1"/>
</dbReference>
<gene>
    <name evidence="7" type="ORF">ACFPOF_27195</name>
</gene>
<feature type="domain" description="YknX-like beta-barrel" evidence="6">
    <location>
        <begin position="204"/>
        <end position="270"/>
    </location>
</feature>
<reference evidence="8" key="1">
    <citation type="journal article" date="2019" name="Int. J. Syst. Evol. Microbiol.">
        <title>The Global Catalogue of Microorganisms (GCM) 10K type strain sequencing project: providing services to taxonomists for standard genome sequencing and annotation.</title>
        <authorList>
            <consortium name="The Broad Institute Genomics Platform"/>
            <consortium name="The Broad Institute Genome Sequencing Center for Infectious Disease"/>
            <person name="Wu L."/>
            <person name="Ma J."/>
        </authorList>
    </citation>
    <scope>NUCLEOTIDE SEQUENCE [LARGE SCALE GENOMIC DNA]</scope>
    <source>
        <strain evidence="8">CGMCC 1.18575</strain>
    </source>
</reference>
<name>A0ABW0HZK8_9BACL</name>
<feature type="coiled-coil region" evidence="4">
    <location>
        <begin position="109"/>
        <end position="158"/>
    </location>
</feature>
<accession>A0ABW0HZK8</accession>
<feature type="compositionally biased region" description="Gly residues" evidence="5">
    <location>
        <begin position="397"/>
        <end position="413"/>
    </location>
</feature>
<feature type="region of interest" description="Disordered" evidence="5">
    <location>
        <begin position="476"/>
        <end position="507"/>
    </location>
</feature>
<evidence type="ECO:0000256" key="2">
    <source>
        <dbReference type="ARBA" id="ARBA00009477"/>
    </source>
</evidence>
<dbReference type="EMBL" id="JBHSMI010000052">
    <property type="protein sequence ID" value="MFC5406434.1"/>
    <property type="molecule type" value="Genomic_DNA"/>
</dbReference>
<proteinExistence type="inferred from homology"/>
<evidence type="ECO:0000259" key="6">
    <source>
        <dbReference type="Pfam" id="PF25990"/>
    </source>
</evidence>
<dbReference type="Gene3D" id="2.40.30.170">
    <property type="match status" value="1"/>
</dbReference>
<dbReference type="InterPro" id="IPR006143">
    <property type="entry name" value="RND_pump_MFP"/>
</dbReference>
<dbReference type="InterPro" id="IPR050465">
    <property type="entry name" value="UPF0194_transport"/>
</dbReference>
<sequence length="507" mass="51901">MNRKSIWISALVVVLAAGAWGGYEVYGKKDKPLAATLNTTMVRKGTLEVKVSGTGAIQPAARETLKAGTSGTVAKVNFKAGDTVKKGDVLVTFKEEDRSNQVKSKQIDIKKKKLDLSDMQSKYKQADEDSRATIALNIQKQQLDIEQAEEDLRSLQDDEGIAPLVAPIGGMLSTFSVAVGDSLNPNGELGEIVDYSKLRMVVGIDELDIPKVKVGQASTVLVEALPDNSYTGKVVEIADEGTSSNGVASFDVTIELDTAKDLKVGMSAEASIMTAQKADALYVPVSAVQSARGKYYVMVPGASTGTGTGAVPANGNASQGQNEQAAQSGQPNQGAAGQAGQSGQQVPEGQGGETGQGTTSQGRRGQGFGGNGGNASRFQNMTEEERAAMREQFMANGGAGGFSPGNIPGGGATTGATTTSRVEVKVGINNEDYIEIVSGLKEGDLVVLPTVASTSSSNNQMGGFPGIGGGFGGAGAFPGGAGGFSGQGQGSNRQQSANRSGTSGGGR</sequence>
<feature type="region of interest" description="Disordered" evidence="5">
    <location>
        <begin position="308"/>
        <end position="377"/>
    </location>
</feature>
<evidence type="ECO:0000256" key="3">
    <source>
        <dbReference type="ARBA" id="ARBA00023054"/>
    </source>
</evidence>
<dbReference type="PANTHER" id="PTHR32347">
    <property type="entry name" value="EFFLUX SYSTEM COMPONENT YKNX-RELATED"/>
    <property type="match status" value="1"/>
</dbReference>
<evidence type="ECO:0000313" key="8">
    <source>
        <dbReference type="Proteomes" id="UP001596113"/>
    </source>
</evidence>
<dbReference type="Proteomes" id="UP001596113">
    <property type="component" value="Unassembled WGS sequence"/>
</dbReference>
<organism evidence="7 8">
    <name type="scientific">Cohnella soli</name>
    <dbReference type="NCBI Taxonomy" id="425005"/>
    <lineage>
        <taxon>Bacteria</taxon>
        <taxon>Bacillati</taxon>
        <taxon>Bacillota</taxon>
        <taxon>Bacilli</taxon>
        <taxon>Bacillales</taxon>
        <taxon>Paenibacillaceae</taxon>
        <taxon>Cohnella</taxon>
    </lineage>
</organism>
<evidence type="ECO:0000256" key="4">
    <source>
        <dbReference type="SAM" id="Coils"/>
    </source>
</evidence>
<dbReference type="Pfam" id="PF25990">
    <property type="entry name" value="Beta-barrel_YknX"/>
    <property type="match status" value="1"/>
</dbReference>
<keyword evidence="3 4" id="KW-0175">Coiled coil</keyword>
<feature type="region of interest" description="Disordered" evidence="5">
    <location>
        <begin position="395"/>
        <end position="416"/>
    </location>
</feature>
<evidence type="ECO:0000313" key="7">
    <source>
        <dbReference type="EMBL" id="MFC5406434.1"/>
    </source>
</evidence>
<evidence type="ECO:0000256" key="1">
    <source>
        <dbReference type="ARBA" id="ARBA00004196"/>
    </source>
</evidence>
<dbReference type="SUPFAM" id="SSF111369">
    <property type="entry name" value="HlyD-like secretion proteins"/>
    <property type="match status" value="1"/>
</dbReference>